<feature type="compositionally biased region" description="Acidic residues" evidence="1">
    <location>
        <begin position="21"/>
        <end position="37"/>
    </location>
</feature>
<evidence type="ECO:0000313" key="4">
    <source>
        <dbReference type="EMBL" id="KAI7810901.1"/>
    </source>
</evidence>
<sequence length="188" mass="20699">MTLILLLFLAVTASWTGPVQCEDEGKEETENASEDSLEVTTSITETNAEDPENHENAGSGDYTTQGADNADRDSSASRKLDDDAEINPTDETETDTGDLYTVIIISLVLTLIIIPVIVCGVVIYCRRRTKVVDEKEDHYLDNEDHEKVPMPMFEDDIPSVMELEMEDLENWMSKGNSCGAHAVLAAPS</sequence>
<keyword evidence="2" id="KW-1133">Transmembrane helix</keyword>
<dbReference type="PANTHER" id="PTHR36526:SF1">
    <property type="entry name" value="TRANSMEMBRANE PROTEIN 154"/>
    <property type="match status" value="1"/>
</dbReference>
<feature type="compositionally biased region" description="Basic and acidic residues" evidence="1">
    <location>
        <begin position="69"/>
        <end position="81"/>
    </location>
</feature>
<evidence type="ECO:0000256" key="2">
    <source>
        <dbReference type="SAM" id="Phobius"/>
    </source>
</evidence>
<evidence type="ECO:0000256" key="3">
    <source>
        <dbReference type="SAM" id="SignalP"/>
    </source>
</evidence>
<name>A0A9W7WZG3_TRIRA</name>
<feature type="region of interest" description="Disordered" evidence="1">
    <location>
        <begin position="20"/>
        <end position="93"/>
    </location>
</feature>
<feature type="chain" id="PRO_5040804954" evidence="3">
    <location>
        <begin position="22"/>
        <end position="188"/>
    </location>
</feature>
<dbReference type="EMBL" id="JAFHDT010000004">
    <property type="protein sequence ID" value="KAI7810901.1"/>
    <property type="molecule type" value="Genomic_DNA"/>
</dbReference>
<dbReference type="PANTHER" id="PTHR36526">
    <property type="entry name" value="TRANSMEMBRANE PROTEIN 154"/>
    <property type="match status" value="1"/>
</dbReference>
<dbReference type="Proteomes" id="UP001059041">
    <property type="component" value="Linkage Group LG4"/>
</dbReference>
<dbReference type="Pfam" id="PF15102">
    <property type="entry name" value="TMEM154"/>
    <property type="match status" value="1"/>
</dbReference>
<reference evidence="4" key="1">
    <citation type="submission" date="2021-02" db="EMBL/GenBank/DDBJ databases">
        <title>Comparative genomics reveals that relaxation of natural selection precedes convergent phenotypic evolution of cavefish.</title>
        <authorList>
            <person name="Peng Z."/>
        </authorList>
    </citation>
    <scope>NUCLEOTIDE SEQUENCE</scope>
    <source>
        <tissue evidence="4">Muscle</tissue>
    </source>
</reference>
<dbReference type="OrthoDB" id="9451445at2759"/>
<keyword evidence="3" id="KW-0732">Signal</keyword>
<evidence type="ECO:0000313" key="5">
    <source>
        <dbReference type="Proteomes" id="UP001059041"/>
    </source>
</evidence>
<accession>A0A9W7WZG3</accession>
<feature type="transmembrane region" description="Helical" evidence="2">
    <location>
        <begin position="99"/>
        <end position="125"/>
    </location>
</feature>
<dbReference type="AlphaFoldDB" id="A0A9W7WZG3"/>
<organism evidence="4 5">
    <name type="scientific">Triplophysa rosa</name>
    <name type="common">Cave loach</name>
    <dbReference type="NCBI Taxonomy" id="992332"/>
    <lineage>
        <taxon>Eukaryota</taxon>
        <taxon>Metazoa</taxon>
        <taxon>Chordata</taxon>
        <taxon>Craniata</taxon>
        <taxon>Vertebrata</taxon>
        <taxon>Euteleostomi</taxon>
        <taxon>Actinopterygii</taxon>
        <taxon>Neopterygii</taxon>
        <taxon>Teleostei</taxon>
        <taxon>Ostariophysi</taxon>
        <taxon>Cypriniformes</taxon>
        <taxon>Nemacheilidae</taxon>
        <taxon>Triplophysa</taxon>
    </lineage>
</organism>
<gene>
    <name evidence="4" type="ORF">IRJ41_008089</name>
</gene>
<protein>
    <submittedName>
        <fullName evidence="4">Transmembrane protein 154</fullName>
    </submittedName>
</protein>
<keyword evidence="2" id="KW-0472">Membrane</keyword>
<evidence type="ECO:0000256" key="1">
    <source>
        <dbReference type="SAM" id="MobiDB-lite"/>
    </source>
</evidence>
<comment type="caution">
    <text evidence="4">The sequence shown here is derived from an EMBL/GenBank/DDBJ whole genome shotgun (WGS) entry which is preliminary data.</text>
</comment>
<proteinExistence type="predicted"/>
<feature type="signal peptide" evidence="3">
    <location>
        <begin position="1"/>
        <end position="21"/>
    </location>
</feature>
<dbReference type="InterPro" id="IPR053087">
    <property type="entry name" value="TMEM154-like"/>
</dbReference>
<keyword evidence="2 4" id="KW-0812">Transmembrane</keyword>
<keyword evidence="5" id="KW-1185">Reference proteome</keyword>
<dbReference type="InterPro" id="IPR028064">
    <property type="entry name" value="TMEM154"/>
</dbReference>
<feature type="compositionally biased region" description="Acidic residues" evidence="1">
    <location>
        <begin position="82"/>
        <end position="93"/>
    </location>
</feature>